<gene>
    <name evidence="1" type="ORF">DHETER_LOCUS15554</name>
</gene>
<reference evidence="1" key="1">
    <citation type="submission" date="2021-06" db="EMBL/GenBank/DDBJ databases">
        <authorList>
            <person name="Kallberg Y."/>
            <person name="Tangrot J."/>
            <person name="Rosling A."/>
        </authorList>
    </citation>
    <scope>NUCLEOTIDE SEQUENCE</scope>
    <source>
        <strain evidence="1">IL203A</strain>
    </source>
</reference>
<name>A0ACA9QV91_9GLOM</name>
<sequence length="81" mass="9106">SQLKLTGGSTSNLISHLSNIHGITKDGPKLSEHDDSIFLRVRELDPMFILPSEKRIKQMIHTLYNQYAGKDIISDWGLTGK</sequence>
<feature type="non-terminal residue" evidence="1">
    <location>
        <position position="1"/>
    </location>
</feature>
<accession>A0ACA9QV91</accession>
<protein>
    <submittedName>
        <fullName evidence="1">6978_t:CDS:1</fullName>
    </submittedName>
</protein>
<feature type="non-terminal residue" evidence="1">
    <location>
        <position position="81"/>
    </location>
</feature>
<proteinExistence type="predicted"/>
<keyword evidence="2" id="KW-1185">Reference proteome</keyword>
<evidence type="ECO:0000313" key="1">
    <source>
        <dbReference type="EMBL" id="CAG8765799.1"/>
    </source>
</evidence>
<dbReference type="EMBL" id="CAJVPU010053810">
    <property type="protein sequence ID" value="CAG8765799.1"/>
    <property type="molecule type" value="Genomic_DNA"/>
</dbReference>
<dbReference type="Proteomes" id="UP000789702">
    <property type="component" value="Unassembled WGS sequence"/>
</dbReference>
<organism evidence="1 2">
    <name type="scientific">Dentiscutata heterogama</name>
    <dbReference type="NCBI Taxonomy" id="1316150"/>
    <lineage>
        <taxon>Eukaryota</taxon>
        <taxon>Fungi</taxon>
        <taxon>Fungi incertae sedis</taxon>
        <taxon>Mucoromycota</taxon>
        <taxon>Glomeromycotina</taxon>
        <taxon>Glomeromycetes</taxon>
        <taxon>Diversisporales</taxon>
        <taxon>Gigasporaceae</taxon>
        <taxon>Dentiscutata</taxon>
    </lineage>
</organism>
<evidence type="ECO:0000313" key="2">
    <source>
        <dbReference type="Proteomes" id="UP000789702"/>
    </source>
</evidence>
<comment type="caution">
    <text evidence="1">The sequence shown here is derived from an EMBL/GenBank/DDBJ whole genome shotgun (WGS) entry which is preliminary data.</text>
</comment>